<dbReference type="PANTHER" id="PTHR21248">
    <property type="entry name" value="CARDIOLIPIN SYNTHASE"/>
    <property type="match status" value="1"/>
</dbReference>
<reference evidence="2 3" key="1">
    <citation type="submission" date="2024-01" db="EMBL/GenBank/DDBJ databases">
        <authorList>
            <person name="Allen C."/>
            <person name="Tagirdzhanova G."/>
        </authorList>
    </citation>
    <scope>NUCLEOTIDE SEQUENCE [LARGE SCALE GENOMIC DNA]</scope>
    <source>
        <strain evidence="2 3">CBS 119000</strain>
    </source>
</reference>
<feature type="domain" description="PLD phosphodiesterase" evidence="1">
    <location>
        <begin position="469"/>
        <end position="491"/>
    </location>
</feature>
<name>A0ABP0DPE6_9PEZI</name>
<gene>
    <name evidence="2" type="ORF">SEPCBS119000_003310</name>
</gene>
<evidence type="ECO:0000313" key="3">
    <source>
        <dbReference type="Proteomes" id="UP001642502"/>
    </source>
</evidence>
<protein>
    <recommendedName>
        <fullName evidence="1">PLD phosphodiesterase domain-containing protein</fullName>
    </recommendedName>
</protein>
<dbReference type="SUPFAM" id="SSF56024">
    <property type="entry name" value="Phospholipase D/nuclease"/>
    <property type="match status" value="2"/>
</dbReference>
<dbReference type="CDD" id="cd00138">
    <property type="entry name" value="PLDc_SF"/>
    <property type="match status" value="1"/>
</dbReference>
<dbReference type="Proteomes" id="UP001642502">
    <property type="component" value="Unassembled WGS sequence"/>
</dbReference>
<dbReference type="PROSITE" id="PS50035">
    <property type="entry name" value="PLD"/>
    <property type="match status" value="2"/>
</dbReference>
<dbReference type="InterPro" id="IPR001736">
    <property type="entry name" value="PLipase_D/transphosphatidylase"/>
</dbReference>
<accession>A0ABP0DPE6</accession>
<evidence type="ECO:0000259" key="1">
    <source>
        <dbReference type="PROSITE" id="PS50035"/>
    </source>
</evidence>
<dbReference type="Pfam" id="PF13091">
    <property type="entry name" value="PLDc_2"/>
    <property type="match status" value="1"/>
</dbReference>
<dbReference type="EMBL" id="CAWUON010000042">
    <property type="protein sequence ID" value="CAK7268930.1"/>
    <property type="molecule type" value="Genomic_DNA"/>
</dbReference>
<dbReference type="InterPro" id="IPR025202">
    <property type="entry name" value="PLD-like_dom"/>
</dbReference>
<feature type="domain" description="PLD phosphodiesterase" evidence="1">
    <location>
        <begin position="184"/>
        <end position="211"/>
    </location>
</feature>
<keyword evidence="3" id="KW-1185">Reference proteome</keyword>
<dbReference type="PANTHER" id="PTHR21248:SF11">
    <property type="entry name" value="PLD PHOSPHODIESTERASE DOMAIN-CONTAINING PROTEIN"/>
    <property type="match status" value="1"/>
</dbReference>
<proteinExistence type="predicted"/>
<organism evidence="2 3">
    <name type="scientific">Sporothrix epigloea</name>
    <dbReference type="NCBI Taxonomy" id="1892477"/>
    <lineage>
        <taxon>Eukaryota</taxon>
        <taxon>Fungi</taxon>
        <taxon>Dikarya</taxon>
        <taxon>Ascomycota</taxon>
        <taxon>Pezizomycotina</taxon>
        <taxon>Sordariomycetes</taxon>
        <taxon>Sordariomycetidae</taxon>
        <taxon>Ophiostomatales</taxon>
        <taxon>Ophiostomataceae</taxon>
        <taxon>Sporothrix</taxon>
    </lineage>
</organism>
<comment type="caution">
    <text evidence="2">The sequence shown here is derived from an EMBL/GenBank/DDBJ whole genome shotgun (WGS) entry which is preliminary data.</text>
</comment>
<dbReference type="Gene3D" id="3.30.870.10">
    <property type="entry name" value="Endonuclease Chain A"/>
    <property type="match status" value="2"/>
</dbReference>
<evidence type="ECO:0000313" key="2">
    <source>
        <dbReference type="EMBL" id="CAK7268930.1"/>
    </source>
</evidence>
<sequence length="533" mass="57367">MADPHTFTRTLLAQLQTVPADVAASELPAYRYNGDPDKGHGDDAADAAADPVAQFATWCTPHTFRLGTGASQFASALLPALLTARHEILFATCFWAPSKSLSGLSEALVRLATARSSSSTSCPPLRIRIGLSSRSLLQKLLHTSSCDGYTYPEATWESQLGLPPPDVLAAGGIDLSVKSLFFLPLSVMHPKYVIVDRQRAFLPSCNVSWEPWLEDCIEVTGDAVGLLVSFHARTWGNDLPLWQDEANLSAGDGHSNGSAAVSAPCEYDIGPVDADGPGSILVRFSSTTAPVPTVILPSSHHRNPLFRPFPWQGYAPPPPTPLNLAMLQLLRTAAHRIYLQSPNLTAEAVIVEVLAALGRGVDVDIVTSEHMMVYEQILTAGTTTARCIRRLVKQYNALLSQQPREASGIGRLTIMYYKPLQAGRTGSDIEQALLPNHAPAPAMSPVSQPCPQTSASGFAVDTEQPVHSHAKLSIFDGEHTMLGSGNLDRASFFTSQELGILLHSTTFARAVQTAVDRVLEGRLKQVYPPVSLE</sequence>